<dbReference type="Pfam" id="PF02545">
    <property type="entry name" value="Maf"/>
    <property type="match status" value="1"/>
</dbReference>
<organism evidence="5 6">
    <name type="scientific">Vitreoscilla massiliensis</name>
    <dbReference type="NCBI Taxonomy" id="1689272"/>
    <lineage>
        <taxon>Bacteria</taxon>
        <taxon>Pseudomonadati</taxon>
        <taxon>Pseudomonadota</taxon>
        <taxon>Betaproteobacteria</taxon>
        <taxon>Neisseriales</taxon>
        <taxon>Neisseriaceae</taxon>
        <taxon>Vitreoscilla</taxon>
    </lineage>
</organism>
<dbReference type="HAMAP" id="MF_00528">
    <property type="entry name" value="Maf"/>
    <property type="match status" value="1"/>
</dbReference>
<feature type="site" description="Important for substrate specificity" evidence="4">
    <location>
        <position position="14"/>
    </location>
</feature>
<protein>
    <recommendedName>
        <fullName evidence="4">7-methyl-GTP pyrophosphatase</fullName>
        <shortName evidence="4">m(7)GTP pyrophosphatase</shortName>
        <ecNumber evidence="4">3.6.1.-</ecNumber>
    </recommendedName>
</protein>
<evidence type="ECO:0000313" key="6">
    <source>
        <dbReference type="Proteomes" id="UP000832011"/>
    </source>
</evidence>
<dbReference type="Proteomes" id="UP000832011">
    <property type="component" value="Chromosome"/>
</dbReference>
<dbReference type="CDD" id="cd00555">
    <property type="entry name" value="Maf"/>
    <property type="match status" value="1"/>
</dbReference>
<comment type="catalytic activity">
    <reaction evidence="4">
        <text>N(7)-methyl-GTP + H2O = N(7)-methyl-GMP + diphosphate + H(+)</text>
        <dbReference type="Rhea" id="RHEA:58744"/>
        <dbReference type="ChEBI" id="CHEBI:15377"/>
        <dbReference type="ChEBI" id="CHEBI:15378"/>
        <dbReference type="ChEBI" id="CHEBI:33019"/>
        <dbReference type="ChEBI" id="CHEBI:58285"/>
        <dbReference type="ChEBI" id="CHEBI:87133"/>
    </reaction>
</comment>
<keyword evidence="4" id="KW-0963">Cytoplasm</keyword>
<keyword evidence="6" id="KW-1185">Reference proteome</keyword>
<dbReference type="PANTHER" id="PTHR43213">
    <property type="entry name" value="BIFUNCTIONAL DTTP/UTP PYROPHOSPHATASE/METHYLTRANSFERASE PROTEIN-RELATED"/>
    <property type="match status" value="1"/>
</dbReference>
<dbReference type="EMBL" id="CP091511">
    <property type="protein sequence ID" value="UOO90184.1"/>
    <property type="molecule type" value="Genomic_DNA"/>
</dbReference>
<comment type="caution">
    <text evidence="4">Lacks conserved residue(s) required for the propagation of feature annotation.</text>
</comment>
<feature type="active site" description="Proton acceptor" evidence="4">
    <location>
        <position position="71"/>
    </location>
</feature>
<keyword evidence="3 4" id="KW-0546">Nucleotide metabolism</keyword>
<dbReference type="PANTHER" id="PTHR43213:SF5">
    <property type="entry name" value="BIFUNCTIONAL DTTP_UTP PYROPHOSPHATASE_METHYLTRANSFERASE PROTEIN-RELATED"/>
    <property type="match status" value="1"/>
</dbReference>
<accession>A0ABY4E4E6</accession>
<dbReference type="NCBIfam" id="TIGR00172">
    <property type="entry name" value="maf"/>
    <property type="match status" value="1"/>
</dbReference>
<feature type="site" description="Important for substrate specificity" evidence="4">
    <location>
        <position position="72"/>
    </location>
</feature>
<comment type="similarity">
    <text evidence="4">Belongs to the Maf family. YceF subfamily.</text>
</comment>
<dbReference type="InterPro" id="IPR003697">
    <property type="entry name" value="Maf-like"/>
</dbReference>
<dbReference type="SUPFAM" id="SSF52972">
    <property type="entry name" value="ITPase-like"/>
    <property type="match status" value="1"/>
</dbReference>
<comment type="function">
    <text evidence="4">Nucleoside triphosphate pyrophosphatase that hydrolyzes 7-methyl-GTP (m(7)GTP). May have a dual role in cell division arrest and in preventing the incorporation of modified nucleotides into cellular nucleic acids.</text>
</comment>
<evidence type="ECO:0000256" key="2">
    <source>
        <dbReference type="ARBA" id="ARBA00022801"/>
    </source>
</evidence>
<dbReference type="PIRSF" id="PIRSF006305">
    <property type="entry name" value="Maf"/>
    <property type="match status" value="1"/>
</dbReference>
<name>A0ABY4E4E6_9NEIS</name>
<dbReference type="RefSeq" id="WP_058355921.1">
    <property type="nucleotide sequence ID" value="NZ_CABKVG010000008.1"/>
</dbReference>
<sequence>MSTPALILASSSRFRQMQLQQLNLPFSTCSPDIDETPLAHENAAATALRLATGKAQAVAEIYPQHLIIGSDQVAFCQHTQLGKPMSVEKAAETLRFTSGQHLDFYTAVVLLNTLTGRMHSHVDLTQVQMRELSDESIQRYLEQEPDAIYCAGGAKSEGLGQTLIAAITSTDPNALIGLPMLSLIGFLIEEGIALP</sequence>
<dbReference type="Gene3D" id="3.90.950.10">
    <property type="match status" value="1"/>
</dbReference>
<reference evidence="5 6" key="1">
    <citation type="journal article" date="2022" name="Res Sq">
        <title>Evolution of multicellular longitudinally dividing oral cavity symbionts (Neisseriaceae).</title>
        <authorList>
            <person name="Nyongesa S."/>
            <person name="Weber P."/>
            <person name="Bernet E."/>
            <person name="Pullido F."/>
            <person name="Nieckarz M."/>
            <person name="Delaby M."/>
            <person name="Nieves C."/>
            <person name="Viehboeck T."/>
            <person name="Krause N."/>
            <person name="Rivera-Millot A."/>
            <person name="Nakamura A."/>
            <person name="Vischer N."/>
            <person name="VanNieuwenhze M."/>
            <person name="Brun Y."/>
            <person name="Cava F."/>
            <person name="Bulgheresi S."/>
            <person name="Veyrier F."/>
        </authorList>
    </citation>
    <scope>NUCLEOTIDE SEQUENCE [LARGE SCALE GENOMIC DNA]</scope>
    <source>
        <strain evidence="5 6">SN4</strain>
    </source>
</reference>
<gene>
    <name evidence="5" type="ORF">LVJ82_04135</name>
</gene>
<comment type="cofactor">
    <cofactor evidence="1 4">
        <name>a divalent metal cation</name>
        <dbReference type="ChEBI" id="CHEBI:60240"/>
    </cofactor>
</comment>
<dbReference type="EC" id="3.6.1.-" evidence="4"/>
<evidence type="ECO:0000313" key="5">
    <source>
        <dbReference type="EMBL" id="UOO90184.1"/>
    </source>
</evidence>
<evidence type="ECO:0000256" key="3">
    <source>
        <dbReference type="ARBA" id="ARBA00023080"/>
    </source>
</evidence>
<dbReference type="InterPro" id="IPR029001">
    <property type="entry name" value="ITPase-like_fam"/>
</dbReference>
<keyword evidence="2 4" id="KW-0378">Hydrolase</keyword>
<comment type="subcellular location">
    <subcellularLocation>
        <location evidence="4">Cytoplasm</location>
    </subcellularLocation>
</comment>
<feature type="site" description="Important for substrate specificity" evidence="4">
    <location>
        <position position="157"/>
    </location>
</feature>
<proteinExistence type="inferred from homology"/>
<evidence type="ECO:0000256" key="1">
    <source>
        <dbReference type="ARBA" id="ARBA00001968"/>
    </source>
</evidence>
<evidence type="ECO:0000256" key="4">
    <source>
        <dbReference type="HAMAP-Rule" id="MF_00528"/>
    </source>
</evidence>